<evidence type="ECO:0000313" key="1">
    <source>
        <dbReference type="EMBL" id="JAH23739.1"/>
    </source>
</evidence>
<name>A0A0E9R3R4_ANGAN</name>
<dbReference type="AlphaFoldDB" id="A0A0E9R3R4"/>
<dbReference type="EMBL" id="GBXM01084838">
    <property type="protein sequence ID" value="JAH23739.1"/>
    <property type="molecule type" value="Transcribed_RNA"/>
</dbReference>
<organism evidence="1">
    <name type="scientific">Anguilla anguilla</name>
    <name type="common">European freshwater eel</name>
    <name type="synonym">Muraena anguilla</name>
    <dbReference type="NCBI Taxonomy" id="7936"/>
    <lineage>
        <taxon>Eukaryota</taxon>
        <taxon>Metazoa</taxon>
        <taxon>Chordata</taxon>
        <taxon>Craniata</taxon>
        <taxon>Vertebrata</taxon>
        <taxon>Euteleostomi</taxon>
        <taxon>Actinopterygii</taxon>
        <taxon>Neopterygii</taxon>
        <taxon>Teleostei</taxon>
        <taxon>Anguilliformes</taxon>
        <taxon>Anguillidae</taxon>
        <taxon>Anguilla</taxon>
    </lineage>
</organism>
<proteinExistence type="predicted"/>
<accession>A0A0E9R3R4</accession>
<reference evidence="1" key="2">
    <citation type="journal article" date="2015" name="Fish Shellfish Immunol.">
        <title>Early steps in the European eel (Anguilla anguilla)-Vibrio vulnificus interaction in the gills: Role of the RtxA13 toxin.</title>
        <authorList>
            <person name="Callol A."/>
            <person name="Pajuelo D."/>
            <person name="Ebbesson L."/>
            <person name="Teles M."/>
            <person name="MacKenzie S."/>
            <person name="Amaro C."/>
        </authorList>
    </citation>
    <scope>NUCLEOTIDE SEQUENCE</scope>
</reference>
<reference evidence="1" key="1">
    <citation type="submission" date="2014-11" db="EMBL/GenBank/DDBJ databases">
        <authorList>
            <person name="Amaro Gonzalez C."/>
        </authorList>
    </citation>
    <scope>NUCLEOTIDE SEQUENCE</scope>
</reference>
<protein>
    <submittedName>
        <fullName evidence="1">Uncharacterized protein</fullName>
    </submittedName>
</protein>
<sequence length="34" mass="3631">MLNEVDGSGSKEQSSGHSWRITELGCIGASPSFY</sequence>